<dbReference type="Gene3D" id="3.40.50.300">
    <property type="entry name" value="P-loop containing nucleotide triphosphate hydrolases"/>
    <property type="match status" value="1"/>
</dbReference>
<dbReference type="FunFam" id="3.40.50.300:FF:000050">
    <property type="entry name" value="DNA repair protein RadA"/>
    <property type="match status" value="1"/>
</dbReference>
<feature type="binding site" evidence="11">
    <location>
        <begin position="92"/>
        <end position="99"/>
    </location>
    <ligand>
        <name>ATP</name>
        <dbReference type="ChEBI" id="CHEBI:30616"/>
    </ligand>
</feature>
<name>A0A9D0ZBX0_9FIRM</name>
<comment type="caution">
    <text evidence="16">The sequence shown here is derived from an EMBL/GenBank/DDBJ whole genome shotgun (WGS) entry which is preliminary data.</text>
</comment>
<comment type="similarity">
    <text evidence="11 13">Belongs to the RecA family. RadA subfamily.</text>
</comment>
<keyword evidence="10 11" id="KW-0234">DNA repair</keyword>
<dbReference type="AlphaFoldDB" id="A0A9D0ZBX0"/>
<feature type="region of interest" description="Lon-protease-like" evidence="11">
    <location>
        <begin position="348"/>
        <end position="451"/>
    </location>
</feature>
<dbReference type="InterPro" id="IPR003593">
    <property type="entry name" value="AAA+_ATPase"/>
</dbReference>
<evidence type="ECO:0000256" key="12">
    <source>
        <dbReference type="NCBIfam" id="TIGR00416"/>
    </source>
</evidence>
<dbReference type="CDD" id="cd01121">
    <property type="entry name" value="RadA_SMS_N"/>
    <property type="match status" value="1"/>
</dbReference>
<feature type="compositionally biased region" description="Polar residues" evidence="14">
    <location>
        <begin position="38"/>
        <end position="47"/>
    </location>
</feature>
<dbReference type="HAMAP" id="MF_01498">
    <property type="entry name" value="RadA_bact"/>
    <property type="match status" value="1"/>
</dbReference>
<keyword evidence="7 11" id="KW-0067">ATP-binding</keyword>
<reference evidence="16" key="1">
    <citation type="submission" date="2020-10" db="EMBL/GenBank/DDBJ databases">
        <authorList>
            <person name="Gilroy R."/>
        </authorList>
    </citation>
    <scope>NUCLEOTIDE SEQUENCE</scope>
    <source>
        <strain evidence="16">ChiSxjej2B14-6234</strain>
    </source>
</reference>
<keyword evidence="1 11" id="KW-0479">Metal-binding</keyword>
<dbReference type="GO" id="GO:0000725">
    <property type="term" value="P:recombinational repair"/>
    <property type="evidence" value="ECO:0007669"/>
    <property type="project" value="UniProtKB-UniRule"/>
</dbReference>
<evidence type="ECO:0000256" key="9">
    <source>
        <dbReference type="ARBA" id="ARBA00023125"/>
    </source>
</evidence>
<evidence type="ECO:0000256" key="1">
    <source>
        <dbReference type="ARBA" id="ARBA00022723"/>
    </source>
</evidence>
<dbReference type="NCBIfam" id="TIGR00416">
    <property type="entry name" value="sms"/>
    <property type="match status" value="1"/>
</dbReference>
<dbReference type="GO" id="GO:0008270">
    <property type="term" value="F:zinc ion binding"/>
    <property type="evidence" value="ECO:0007669"/>
    <property type="project" value="UniProtKB-KW"/>
</dbReference>
<evidence type="ECO:0000313" key="16">
    <source>
        <dbReference type="EMBL" id="HIQ71730.1"/>
    </source>
</evidence>
<comment type="domain">
    <text evidence="11">The middle region has homology to RecA with ATPase motifs including the RadA KNRFG motif, while the C-terminus is homologous to Lon protease.</text>
</comment>
<dbReference type="PANTHER" id="PTHR32472">
    <property type="entry name" value="DNA REPAIR PROTEIN RADA"/>
    <property type="match status" value="1"/>
</dbReference>
<feature type="short sequence motif" description="RadA KNRFG motif" evidence="11">
    <location>
        <begin position="249"/>
        <end position="253"/>
    </location>
</feature>
<proteinExistence type="inferred from homology"/>
<sequence length="451" mass="47498">MARTRTVYRCGECGYETGRWLGRCPSCGAWNALSEAQTAPMRTQSGSGPAPQAPLLGELPQTQDARTRTGIEELDRVLGGGVVAGSLLLVGGDPGVGKSTLLLQAAANLARGGARVLYVSGEESAAQLRMRAQRLSVEDAPVHVLSETDLERAQACWESLSPQYMVVDSVQTVYRPDAGGAPGSVTQVREAAAVLMRMAKTTGCAVFLIGHVTKDGSIAGPRMLEHMVDAVLYFEGDRRHGFRMLRAAKNRFGSVNELGVFRMTGAGMECVDNPSQTLLSERSADMPGSCVLCALEGTRPMLVDVQALTARTAFSSPRRTAAGLDAGRLSLLLAVLEKRAGLAAFDQDVYVNVAGGLELTEPAADLAVLAAVASSLRGQGVPPGLAAMGEVGLAGEVRAVSQLERRLNECRRLGFEGCVVPRAGLEGVKAPPGLRVYGARTLREALELLLG</sequence>
<comment type="function">
    <text evidence="13">DNA-dependent ATPase involved in processing of recombination intermediates, plays a role in repairing DNA breaks. Stimulates the branch migration of RecA-mediated strand transfer reactions, allowing the 3' invading strand to extend heteroduplex DNA faster. Binds ssDNA in the presence of ADP but not other nucleotides, has ATPase activity that is stimulated by ssDNA and various branched DNA structures, but inhibited by SSB. Does not have RecA's homology-searching function.</text>
</comment>
<dbReference type="InterPro" id="IPR041166">
    <property type="entry name" value="Rubredoxin_2"/>
</dbReference>
<reference evidence="16" key="2">
    <citation type="journal article" date="2021" name="PeerJ">
        <title>Extensive microbial diversity within the chicken gut microbiome revealed by metagenomics and culture.</title>
        <authorList>
            <person name="Gilroy R."/>
            <person name="Ravi A."/>
            <person name="Getino M."/>
            <person name="Pursley I."/>
            <person name="Horton D.L."/>
            <person name="Alikhan N.F."/>
            <person name="Baker D."/>
            <person name="Gharbi K."/>
            <person name="Hall N."/>
            <person name="Watson M."/>
            <person name="Adriaenssens E.M."/>
            <person name="Foster-Nyarko E."/>
            <person name="Jarju S."/>
            <person name="Secka A."/>
            <person name="Antonio M."/>
            <person name="Oren A."/>
            <person name="Chaudhuri R.R."/>
            <person name="La Ragione R."/>
            <person name="Hildebrand F."/>
            <person name="Pallen M.J."/>
        </authorList>
    </citation>
    <scope>NUCLEOTIDE SEQUENCE</scope>
    <source>
        <strain evidence="16">ChiSxjej2B14-6234</strain>
    </source>
</reference>
<keyword evidence="8 11" id="KW-0346">Stress response</keyword>
<dbReference type="GO" id="GO:0005524">
    <property type="term" value="F:ATP binding"/>
    <property type="evidence" value="ECO:0007669"/>
    <property type="project" value="UniProtKB-UniRule"/>
</dbReference>
<dbReference type="InterPro" id="IPR014721">
    <property type="entry name" value="Ribsml_uS5_D2-typ_fold_subgr"/>
</dbReference>
<dbReference type="GO" id="GO:0003684">
    <property type="term" value="F:damaged DNA binding"/>
    <property type="evidence" value="ECO:0007669"/>
    <property type="project" value="InterPro"/>
</dbReference>
<feature type="region of interest" description="Disordered" evidence="14">
    <location>
        <begin position="38"/>
        <end position="62"/>
    </location>
</feature>
<dbReference type="InterPro" id="IPR004504">
    <property type="entry name" value="DNA_repair_RadA"/>
</dbReference>
<dbReference type="EMBL" id="DVFJ01000017">
    <property type="protein sequence ID" value="HIQ71730.1"/>
    <property type="molecule type" value="Genomic_DNA"/>
</dbReference>
<keyword evidence="2 11" id="KW-0547">Nucleotide-binding</keyword>
<dbReference type="SUPFAM" id="SSF52540">
    <property type="entry name" value="P-loop containing nucleoside triphosphate hydrolases"/>
    <property type="match status" value="1"/>
</dbReference>
<dbReference type="Pfam" id="PF13481">
    <property type="entry name" value="AAA_25"/>
    <property type="match status" value="1"/>
</dbReference>
<evidence type="ECO:0000256" key="14">
    <source>
        <dbReference type="SAM" id="MobiDB-lite"/>
    </source>
</evidence>
<dbReference type="GO" id="GO:0005829">
    <property type="term" value="C:cytosol"/>
    <property type="evidence" value="ECO:0007669"/>
    <property type="project" value="TreeGrafter"/>
</dbReference>
<dbReference type="PROSITE" id="PS50162">
    <property type="entry name" value="RECA_2"/>
    <property type="match status" value="1"/>
</dbReference>
<organism evidence="16 17">
    <name type="scientific">Candidatus Onthenecus intestinigallinarum</name>
    <dbReference type="NCBI Taxonomy" id="2840875"/>
    <lineage>
        <taxon>Bacteria</taxon>
        <taxon>Bacillati</taxon>
        <taxon>Bacillota</taxon>
        <taxon>Clostridia</taxon>
        <taxon>Eubacteriales</taxon>
        <taxon>Candidatus Onthenecus</taxon>
    </lineage>
</organism>
<dbReference type="SUPFAM" id="SSF54211">
    <property type="entry name" value="Ribosomal protein S5 domain 2-like"/>
    <property type="match status" value="1"/>
</dbReference>
<dbReference type="InterPro" id="IPR027417">
    <property type="entry name" value="P-loop_NTPase"/>
</dbReference>
<evidence type="ECO:0000256" key="4">
    <source>
        <dbReference type="ARBA" id="ARBA00022771"/>
    </source>
</evidence>
<evidence type="ECO:0000256" key="8">
    <source>
        <dbReference type="ARBA" id="ARBA00023016"/>
    </source>
</evidence>
<dbReference type="InterPro" id="IPR020588">
    <property type="entry name" value="RecA_ATP-bd"/>
</dbReference>
<keyword evidence="4 13" id="KW-0863">Zinc-finger</keyword>
<dbReference type="Pfam" id="PF18073">
    <property type="entry name" value="Zn_ribbon_LapB"/>
    <property type="match status" value="1"/>
</dbReference>
<dbReference type="GO" id="GO:0016787">
    <property type="term" value="F:hydrolase activity"/>
    <property type="evidence" value="ECO:0007669"/>
    <property type="project" value="UniProtKB-KW"/>
</dbReference>
<evidence type="ECO:0000256" key="3">
    <source>
        <dbReference type="ARBA" id="ARBA00022763"/>
    </source>
</evidence>
<dbReference type="Gene3D" id="3.30.230.10">
    <property type="match status" value="1"/>
</dbReference>
<keyword evidence="3 11" id="KW-0227">DNA damage</keyword>
<comment type="function">
    <text evidence="11">Plays a role in repairing double-strand DNA breaks, probably involving stabilizing or processing branched DNA or blocked replication forks.</text>
</comment>
<evidence type="ECO:0000256" key="6">
    <source>
        <dbReference type="ARBA" id="ARBA00022833"/>
    </source>
</evidence>
<keyword evidence="6 13" id="KW-0862">Zinc</keyword>
<dbReference type="SMART" id="SM00382">
    <property type="entry name" value="AAA"/>
    <property type="match status" value="1"/>
</dbReference>
<feature type="domain" description="RecA family profile 1" evidence="15">
    <location>
        <begin position="63"/>
        <end position="212"/>
    </location>
</feature>
<evidence type="ECO:0000259" key="15">
    <source>
        <dbReference type="PROSITE" id="PS50162"/>
    </source>
</evidence>
<dbReference type="InterPro" id="IPR020568">
    <property type="entry name" value="Ribosomal_Su5_D2-typ_SF"/>
</dbReference>
<evidence type="ECO:0000256" key="7">
    <source>
        <dbReference type="ARBA" id="ARBA00022840"/>
    </source>
</evidence>
<protein>
    <recommendedName>
        <fullName evidence="11 12">DNA repair protein RadA</fullName>
    </recommendedName>
</protein>
<keyword evidence="9 11" id="KW-0238">DNA-binding</keyword>
<evidence type="ECO:0000256" key="13">
    <source>
        <dbReference type="RuleBase" id="RU003555"/>
    </source>
</evidence>
<evidence type="ECO:0000256" key="10">
    <source>
        <dbReference type="ARBA" id="ARBA00023204"/>
    </source>
</evidence>
<evidence type="ECO:0000256" key="11">
    <source>
        <dbReference type="HAMAP-Rule" id="MF_01498"/>
    </source>
</evidence>
<keyword evidence="5" id="KW-0378">Hydrolase</keyword>
<evidence type="ECO:0000256" key="2">
    <source>
        <dbReference type="ARBA" id="ARBA00022741"/>
    </source>
</evidence>
<dbReference type="PRINTS" id="PR01874">
    <property type="entry name" value="DNAREPAIRADA"/>
</dbReference>
<evidence type="ECO:0000256" key="5">
    <source>
        <dbReference type="ARBA" id="ARBA00022801"/>
    </source>
</evidence>
<gene>
    <name evidence="11 16" type="primary">radA</name>
    <name evidence="16" type="ORF">IAB73_05935</name>
</gene>
<evidence type="ECO:0000313" key="17">
    <source>
        <dbReference type="Proteomes" id="UP000886887"/>
    </source>
</evidence>
<dbReference type="PANTHER" id="PTHR32472:SF10">
    <property type="entry name" value="DNA REPAIR PROTEIN RADA-LIKE PROTEIN"/>
    <property type="match status" value="1"/>
</dbReference>
<dbReference type="Proteomes" id="UP000886887">
    <property type="component" value="Unassembled WGS sequence"/>
</dbReference>
<dbReference type="GO" id="GO:0140664">
    <property type="term" value="F:ATP-dependent DNA damage sensor activity"/>
    <property type="evidence" value="ECO:0007669"/>
    <property type="project" value="InterPro"/>
</dbReference>
<accession>A0A9D0ZBX0</accession>